<comment type="caution">
    <text evidence="1">The sequence shown here is derived from an EMBL/GenBank/DDBJ whole genome shotgun (WGS) entry which is preliminary data.</text>
</comment>
<feature type="non-terminal residue" evidence="1">
    <location>
        <position position="1"/>
    </location>
</feature>
<evidence type="ECO:0000313" key="1">
    <source>
        <dbReference type="EMBL" id="GAI56998.1"/>
    </source>
</evidence>
<accession>X1PME7</accession>
<proteinExistence type="predicted"/>
<reference evidence="1" key="1">
    <citation type="journal article" date="2014" name="Front. Microbiol.">
        <title>High frequency of phylogenetically diverse reductive dehalogenase-homologous genes in deep subseafloor sedimentary metagenomes.</title>
        <authorList>
            <person name="Kawai M."/>
            <person name="Futagami T."/>
            <person name="Toyoda A."/>
            <person name="Takaki Y."/>
            <person name="Nishi S."/>
            <person name="Hori S."/>
            <person name="Arai W."/>
            <person name="Tsubouchi T."/>
            <person name="Morono Y."/>
            <person name="Uchiyama I."/>
            <person name="Ito T."/>
            <person name="Fujiyama A."/>
            <person name="Inagaki F."/>
            <person name="Takami H."/>
        </authorList>
    </citation>
    <scope>NUCLEOTIDE SEQUENCE</scope>
    <source>
        <strain evidence="1">Expedition CK06-06</strain>
    </source>
</reference>
<feature type="non-terminal residue" evidence="1">
    <location>
        <position position="209"/>
    </location>
</feature>
<gene>
    <name evidence="1" type="ORF">S06H3_58752</name>
</gene>
<sequence>ERGTIVIEGGDRQDYSSAIDEIKRGEIFAQFAPRLDERQKVFYIAYFPGAPLGVGETAKLLDRETNLEMPYTSPIGFLASQRERFFSFNGAIRFTLVVDTLDPIVLFPSADNLMGSYEAIAAIDTKYWDPNAEEAHTWEMSITNVDTIPISGTAQVALVLTEISSAIMTEKRVRCRKCGNVMTVPLTQTKMKCNCGYEFIVPFFGAKGW</sequence>
<name>X1PME7_9ZZZZ</name>
<dbReference type="EMBL" id="BARV01038073">
    <property type="protein sequence ID" value="GAI56998.1"/>
    <property type="molecule type" value="Genomic_DNA"/>
</dbReference>
<protein>
    <submittedName>
        <fullName evidence="1">Uncharacterized protein</fullName>
    </submittedName>
</protein>
<organism evidence="1">
    <name type="scientific">marine sediment metagenome</name>
    <dbReference type="NCBI Taxonomy" id="412755"/>
    <lineage>
        <taxon>unclassified sequences</taxon>
        <taxon>metagenomes</taxon>
        <taxon>ecological metagenomes</taxon>
    </lineage>
</organism>
<dbReference type="AlphaFoldDB" id="X1PME7"/>